<dbReference type="PANTHER" id="PTHR47027">
    <property type="entry name" value="REVERSE TRANSCRIPTASE DOMAIN-CONTAINING PROTEIN"/>
    <property type="match status" value="1"/>
</dbReference>
<name>A0A0B7A9Q1_9EUPU</name>
<gene>
    <name evidence="3" type="primary">ORF104676</name>
    <name evidence="2" type="synonym">ORF104670</name>
</gene>
<evidence type="ECO:0000313" key="3">
    <source>
        <dbReference type="EMBL" id="CEK77448.1"/>
    </source>
</evidence>
<protein>
    <recommendedName>
        <fullName evidence="1">Reverse transcriptase domain-containing protein</fullName>
    </recommendedName>
</protein>
<dbReference type="Pfam" id="PF00078">
    <property type="entry name" value="RVT_1"/>
    <property type="match status" value="1"/>
</dbReference>
<evidence type="ECO:0000313" key="2">
    <source>
        <dbReference type="EMBL" id="CEK77447.1"/>
    </source>
</evidence>
<dbReference type="EMBL" id="HACG01030582">
    <property type="protein sequence ID" value="CEK77447.1"/>
    <property type="molecule type" value="Transcribed_RNA"/>
</dbReference>
<accession>A0A0B7A9Q1</accession>
<dbReference type="SUPFAM" id="SSF56672">
    <property type="entry name" value="DNA/RNA polymerases"/>
    <property type="match status" value="1"/>
</dbReference>
<proteinExistence type="predicted"/>
<dbReference type="AlphaFoldDB" id="A0A0B7A9Q1"/>
<sequence length="93" mass="11426">MKRIERKLEYEIHEIQAGFRRGRGTRDHIFNMRNIFKKCREYNVDLHSCCVDYTKAFDNVQHQKLWNKMKDMRLPSHLIHLIETLYYEQQAVV</sequence>
<reference evidence="3" key="1">
    <citation type="submission" date="2014-12" db="EMBL/GenBank/DDBJ databases">
        <title>Insight into the proteome of Arion vulgaris.</title>
        <authorList>
            <person name="Aradska J."/>
            <person name="Bulat T."/>
            <person name="Smidak R."/>
            <person name="Sarate P."/>
            <person name="Gangsoo J."/>
            <person name="Sialana F."/>
            <person name="Bilban M."/>
            <person name="Lubec G."/>
        </authorList>
    </citation>
    <scope>NUCLEOTIDE SEQUENCE</scope>
    <source>
        <tissue evidence="3">Skin</tissue>
    </source>
</reference>
<organism evidence="3">
    <name type="scientific">Arion vulgaris</name>
    <dbReference type="NCBI Taxonomy" id="1028688"/>
    <lineage>
        <taxon>Eukaryota</taxon>
        <taxon>Metazoa</taxon>
        <taxon>Spiralia</taxon>
        <taxon>Lophotrochozoa</taxon>
        <taxon>Mollusca</taxon>
        <taxon>Gastropoda</taxon>
        <taxon>Heterobranchia</taxon>
        <taxon>Euthyneura</taxon>
        <taxon>Panpulmonata</taxon>
        <taxon>Eupulmonata</taxon>
        <taxon>Stylommatophora</taxon>
        <taxon>Helicina</taxon>
        <taxon>Arionoidea</taxon>
        <taxon>Arionidae</taxon>
        <taxon>Arion</taxon>
    </lineage>
</organism>
<feature type="domain" description="Reverse transcriptase" evidence="1">
    <location>
        <begin position="7"/>
        <end position="86"/>
    </location>
</feature>
<evidence type="ECO:0000259" key="1">
    <source>
        <dbReference type="Pfam" id="PF00078"/>
    </source>
</evidence>
<dbReference type="EMBL" id="HACG01030583">
    <property type="protein sequence ID" value="CEK77448.1"/>
    <property type="molecule type" value="Transcribed_RNA"/>
</dbReference>
<dbReference type="InterPro" id="IPR043502">
    <property type="entry name" value="DNA/RNA_pol_sf"/>
</dbReference>
<dbReference type="PANTHER" id="PTHR47027:SF8">
    <property type="entry name" value="RIBONUCLEASE H"/>
    <property type="match status" value="1"/>
</dbReference>
<dbReference type="InterPro" id="IPR000477">
    <property type="entry name" value="RT_dom"/>
</dbReference>